<accession>A0A2N3I6X2</accession>
<evidence type="ECO:0000313" key="2">
    <source>
        <dbReference type="Proteomes" id="UP000233387"/>
    </source>
</evidence>
<name>A0A2N3I6X2_9BACT</name>
<protein>
    <submittedName>
        <fullName evidence="1">Uncharacterized protein</fullName>
    </submittedName>
</protein>
<comment type="caution">
    <text evidence="1">The sequence shown here is derived from an EMBL/GenBank/DDBJ whole genome shotgun (WGS) entry which is preliminary data.</text>
</comment>
<dbReference type="AlphaFoldDB" id="A0A2N3I6X2"/>
<evidence type="ECO:0000313" key="1">
    <source>
        <dbReference type="EMBL" id="PKQ66060.1"/>
    </source>
</evidence>
<reference evidence="1 2" key="1">
    <citation type="submission" date="2017-06" db="EMBL/GenBank/DDBJ databases">
        <title>Raineya orbicola gen. nov., sp. nov. a slightly thermophilic bacterium of the phylum Bacteroidetes and the description of Raineyaceae fam. nov.</title>
        <authorList>
            <person name="Albuquerque L."/>
            <person name="Polonia A.R.M."/>
            <person name="Barroso C."/>
            <person name="Froufe H.J.C."/>
            <person name="Lage O."/>
            <person name="Lobo-Da-Cunha A."/>
            <person name="Egas C."/>
            <person name="Da Costa M.S."/>
        </authorList>
    </citation>
    <scope>NUCLEOTIDE SEQUENCE [LARGE SCALE GENOMIC DNA]</scope>
    <source>
        <strain evidence="1 2">SPSPC-11</strain>
    </source>
</reference>
<keyword evidence="2" id="KW-1185">Reference proteome</keyword>
<gene>
    <name evidence="1" type="ORF">Rain11_2489</name>
</gene>
<dbReference type="EMBL" id="NKXO01000054">
    <property type="protein sequence ID" value="PKQ66060.1"/>
    <property type="molecule type" value="Genomic_DNA"/>
</dbReference>
<proteinExistence type="predicted"/>
<sequence>MKRWLVFDIKTGKTFGYIPASTPKEAEKILAKEKRCVLVKVVWQEKTIGFSDQWIVYEVGVKKNPMPNLQNIGVSKYIHWVWDKYTGARAVSVKKDYTKQPVYDFSGKNKIGEIEHFFYLPTVTKPAFFTKKEDRHWYWTGWVYTNGSSEWLEVRNLITDRKGWVKKDENLGLQKTLLESFFETIQNSITKIDNSFQKIVQGTKEFWSGSDGKGGFWGNFKNVLWGSVALGVIITINKIIKK</sequence>
<dbReference type="Proteomes" id="UP000233387">
    <property type="component" value="Unassembled WGS sequence"/>
</dbReference>
<organism evidence="1 2">
    <name type="scientific">Raineya orbicola</name>
    <dbReference type="NCBI Taxonomy" id="2016530"/>
    <lineage>
        <taxon>Bacteria</taxon>
        <taxon>Pseudomonadati</taxon>
        <taxon>Bacteroidota</taxon>
        <taxon>Cytophagia</taxon>
        <taxon>Cytophagales</taxon>
        <taxon>Raineyaceae</taxon>
        <taxon>Raineya</taxon>
    </lineage>
</organism>
<dbReference type="RefSeq" id="WP_101359748.1">
    <property type="nucleotide sequence ID" value="NZ_NKXO01000054.1"/>
</dbReference>